<proteinExistence type="predicted"/>
<dbReference type="PRINTS" id="PR00996">
    <property type="entry name" value="CHERMTFRASE"/>
</dbReference>
<dbReference type="GO" id="GO:0008983">
    <property type="term" value="F:protein-glutamate O-methyltransferase activity"/>
    <property type="evidence" value="ECO:0007669"/>
    <property type="project" value="UniProtKB-EC"/>
</dbReference>
<comment type="catalytic activity">
    <reaction evidence="1">
        <text>L-glutamyl-[protein] + S-adenosyl-L-methionine = [protein]-L-glutamate 5-O-methyl ester + S-adenosyl-L-homocysteine</text>
        <dbReference type="Rhea" id="RHEA:24452"/>
        <dbReference type="Rhea" id="RHEA-COMP:10208"/>
        <dbReference type="Rhea" id="RHEA-COMP:10311"/>
        <dbReference type="ChEBI" id="CHEBI:29973"/>
        <dbReference type="ChEBI" id="CHEBI:57856"/>
        <dbReference type="ChEBI" id="CHEBI:59789"/>
        <dbReference type="ChEBI" id="CHEBI:82795"/>
        <dbReference type="EC" id="2.1.1.80"/>
    </reaction>
</comment>
<sequence length="275" mass="31844">MIAISGKEFGLLADYIHKRFGIYLKEDKQNLLKARLDGVLSELNMKSYSDYFDYLVKDKTGTAAAKLLEKVTTNHTFFMRETPHFDYLRNEALPYWQRHIKDGDLRIWSAGCSSGEEPYTLAMLLLEYFAREPVGRWDHKILATDISNRVLEAAVRGIYPSESLQSLPSRWQTSYFVKRDAEHAEVSNALKKEVIFRKFNLMEASFPFKRKFHMIFCRNVMIYFDNETKSELIQKFYNHLEPGGFLFIGHAETISRGTSPLVPVRPSIYRKGGGA</sequence>
<evidence type="ECO:0000313" key="8">
    <source>
        <dbReference type="Proteomes" id="UP000272528"/>
    </source>
</evidence>
<feature type="domain" description="CheR-type methyltransferase" evidence="6">
    <location>
        <begin position="1"/>
        <end position="275"/>
    </location>
</feature>
<dbReference type="SUPFAM" id="SSF53335">
    <property type="entry name" value="S-adenosyl-L-methionine-dependent methyltransferases"/>
    <property type="match status" value="1"/>
</dbReference>
<dbReference type="Pfam" id="PF01739">
    <property type="entry name" value="CheR"/>
    <property type="match status" value="1"/>
</dbReference>
<dbReference type="AlphaFoldDB" id="A0A3Q8X5N2"/>
<dbReference type="EC" id="2.1.1.80" evidence="2"/>
<dbReference type="PROSITE" id="PS50123">
    <property type="entry name" value="CHER"/>
    <property type="match status" value="1"/>
</dbReference>
<dbReference type="InterPro" id="IPR036804">
    <property type="entry name" value="CheR_N_sf"/>
</dbReference>
<dbReference type="InterPro" id="IPR022642">
    <property type="entry name" value="CheR_C"/>
</dbReference>
<dbReference type="PIRSF" id="PIRSF000410">
    <property type="entry name" value="CheR"/>
    <property type="match status" value="1"/>
</dbReference>
<dbReference type="InterPro" id="IPR026024">
    <property type="entry name" value="Chemotaxis_MeTrfase_CheR"/>
</dbReference>
<dbReference type="OrthoDB" id="9816309at2"/>
<keyword evidence="4 7" id="KW-0808">Transferase</keyword>
<evidence type="ECO:0000256" key="1">
    <source>
        <dbReference type="ARBA" id="ARBA00001541"/>
    </source>
</evidence>
<evidence type="ECO:0000259" key="6">
    <source>
        <dbReference type="PROSITE" id="PS50123"/>
    </source>
</evidence>
<dbReference type="SUPFAM" id="SSF47757">
    <property type="entry name" value="Chemotaxis receptor methyltransferase CheR, N-terminal domain"/>
    <property type="match status" value="1"/>
</dbReference>
<dbReference type="Gene3D" id="3.40.50.150">
    <property type="entry name" value="Vaccinia Virus protein VP39"/>
    <property type="match status" value="1"/>
</dbReference>
<keyword evidence="5" id="KW-0949">S-adenosyl-L-methionine</keyword>
<evidence type="ECO:0000256" key="4">
    <source>
        <dbReference type="ARBA" id="ARBA00022679"/>
    </source>
</evidence>
<dbReference type="SMART" id="SM00138">
    <property type="entry name" value="MeTrc"/>
    <property type="match status" value="1"/>
</dbReference>
<evidence type="ECO:0000256" key="2">
    <source>
        <dbReference type="ARBA" id="ARBA00012534"/>
    </source>
</evidence>
<dbReference type="PANTHER" id="PTHR24422:SF19">
    <property type="entry name" value="CHEMOTAXIS PROTEIN METHYLTRANSFERASE"/>
    <property type="match status" value="1"/>
</dbReference>
<dbReference type="EMBL" id="CP034437">
    <property type="protein sequence ID" value="AZN39477.1"/>
    <property type="molecule type" value="Genomic_DNA"/>
</dbReference>
<evidence type="ECO:0000256" key="3">
    <source>
        <dbReference type="ARBA" id="ARBA00022603"/>
    </source>
</evidence>
<dbReference type="GO" id="GO:0032259">
    <property type="term" value="P:methylation"/>
    <property type="evidence" value="ECO:0007669"/>
    <property type="project" value="UniProtKB-KW"/>
</dbReference>
<dbReference type="CDD" id="cd02440">
    <property type="entry name" value="AdoMet_MTases"/>
    <property type="match status" value="1"/>
</dbReference>
<keyword evidence="3 7" id="KW-0489">Methyltransferase</keyword>
<organism evidence="7 8">
    <name type="scientific">Paenibacillus albus</name>
    <dbReference type="NCBI Taxonomy" id="2495582"/>
    <lineage>
        <taxon>Bacteria</taxon>
        <taxon>Bacillati</taxon>
        <taxon>Bacillota</taxon>
        <taxon>Bacilli</taxon>
        <taxon>Bacillales</taxon>
        <taxon>Paenibacillaceae</taxon>
        <taxon>Paenibacillus</taxon>
    </lineage>
</organism>
<gene>
    <name evidence="7" type="ORF">EJC50_07235</name>
</gene>
<dbReference type="InterPro" id="IPR050903">
    <property type="entry name" value="Bact_Chemotaxis_MeTrfase"/>
</dbReference>
<evidence type="ECO:0000313" key="7">
    <source>
        <dbReference type="EMBL" id="AZN39477.1"/>
    </source>
</evidence>
<dbReference type="PANTHER" id="PTHR24422">
    <property type="entry name" value="CHEMOTAXIS PROTEIN METHYLTRANSFERASE"/>
    <property type="match status" value="1"/>
</dbReference>
<dbReference type="InterPro" id="IPR022641">
    <property type="entry name" value="CheR_N"/>
</dbReference>
<dbReference type="InterPro" id="IPR029063">
    <property type="entry name" value="SAM-dependent_MTases_sf"/>
</dbReference>
<dbReference type="KEGG" id="palb:EJC50_07235"/>
<accession>A0A3Q8X5N2</accession>
<reference evidence="8" key="1">
    <citation type="submission" date="2018-12" db="EMBL/GenBank/DDBJ databases">
        <title>Genome sequence of Peanibacillus sp.</title>
        <authorList>
            <person name="Subramani G."/>
            <person name="Srinivasan S."/>
            <person name="Kim M.K."/>
        </authorList>
    </citation>
    <scope>NUCLEOTIDE SEQUENCE [LARGE SCALE GENOMIC DNA]</scope>
    <source>
        <strain evidence="8">18JY67-1</strain>
    </source>
</reference>
<dbReference type="RefSeq" id="WP_126014088.1">
    <property type="nucleotide sequence ID" value="NZ_CP034437.1"/>
</dbReference>
<dbReference type="Gene3D" id="1.10.155.10">
    <property type="entry name" value="Chemotaxis receptor methyltransferase CheR, N-terminal domain"/>
    <property type="match status" value="1"/>
</dbReference>
<dbReference type="InterPro" id="IPR000780">
    <property type="entry name" value="CheR_MeTrfase"/>
</dbReference>
<dbReference type="Proteomes" id="UP000272528">
    <property type="component" value="Chromosome"/>
</dbReference>
<dbReference type="Pfam" id="PF03705">
    <property type="entry name" value="CheR_N"/>
    <property type="match status" value="1"/>
</dbReference>
<keyword evidence="8" id="KW-1185">Reference proteome</keyword>
<evidence type="ECO:0000256" key="5">
    <source>
        <dbReference type="ARBA" id="ARBA00022691"/>
    </source>
</evidence>
<name>A0A3Q8X5N2_9BACL</name>
<protein>
    <recommendedName>
        <fullName evidence="2">protein-glutamate O-methyltransferase</fullName>
        <ecNumber evidence="2">2.1.1.80</ecNumber>
    </recommendedName>
</protein>